<keyword evidence="4" id="KW-0540">Nuclease</keyword>
<keyword evidence="6" id="KW-0378">Hydrolase</keyword>
<name>G3MT55_AMBMU</name>
<evidence type="ECO:0000256" key="7">
    <source>
        <dbReference type="ARBA" id="ARBA00023242"/>
    </source>
</evidence>
<accession>G3MT55</accession>
<keyword evidence="5" id="KW-0479">Metal-binding</keyword>
<keyword evidence="7" id="KW-0539">Nucleus</keyword>
<dbReference type="InterPro" id="IPR027806">
    <property type="entry name" value="HARBI1_dom"/>
</dbReference>
<comment type="subcellular location">
    <subcellularLocation>
        <location evidence="2">Nucleus</location>
    </subcellularLocation>
</comment>
<dbReference type="EMBL" id="JO845056">
    <property type="protein sequence ID" value="AEO36673.1"/>
    <property type="molecule type" value="mRNA"/>
</dbReference>
<evidence type="ECO:0000256" key="3">
    <source>
        <dbReference type="ARBA" id="ARBA00006958"/>
    </source>
</evidence>
<protein>
    <recommendedName>
        <fullName evidence="8">DDE Tnp4 domain-containing protein</fullName>
    </recommendedName>
</protein>
<evidence type="ECO:0000256" key="1">
    <source>
        <dbReference type="ARBA" id="ARBA00001968"/>
    </source>
</evidence>
<evidence type="ECO:0000256" key="2">
    <source>
        <dbReference type="ARBA" id="ARBA00004123"/>
    </source>
</evidence>
<dbReference type="InterPro" id="IPR045249">
    <property type="entry name" value="HARBI1-like"/>
</dbReference>
<sequence length="424" mass="47188">MWVQPAFLERKQKSLYFTLMREVRDGKLSNFTKHYRMTPRLFDVLLSFVEDDLTRQHVVREPLEPGERLAITLSYLASGKDIREVANMYLVGIETARISIHLTCRAIWTNLRHRFMKVPTGEDWCQIAEAFAEQWQFPNCVGAIGGRHVTIATPSRSSGGYLNHKNTSSVVLLAAVDSSCRYILVDVCTESRPLGSNIFEDSELGKAICSGALGVPTAASLPNTGGTLAPYVFVGDDTFSPRKHLVSPFPGEQVEDENAVFNYRLNRAQRCAENALGLTAARWRVLLRTVHLKPCNIDYVIKATCMLHNFLIDMNTQQFADVEDGAGNLTPGLWRKYIKQTDLEAHYFPLEVAAGVEDCSAEAAHARNLFMAYFCSGMGEVPWQWQQAGVSSEDELGRATTSPTSLVKGDSFLIGSCGTKYQPS</sequence>
<dbReference type="GO" id="GO:0016787">
    <property type="term" value="F:hydrolase activity"/>
    <property type="evidence" value="ECO:0007669"/>
    <property type="project" value="UniProtKB-KW"/>
</dbReference>
<dbReference type="AlphaFoldDB" id="G3MT55"/>
<dbReference type="PANTHER" id="PTHR22930:SF269">
    <property type="entry name" value="NUCLEASE HARBI1-LIKE PROTEIN"/>
    <property type="match status" value="1"/>
</dbReference>
<dbReference type="GO" id="GO:0005634">
    <property type="term" value="C:nucleus"/>
    <property type="evidence" value="ECO:0007669"/>
    <property type="project" value="UniProtKB-SubCell"/>
</dbReference>
<dbReference type="PANTHER" id="PTHR22930">
    <property type="match status" value="1"/>
</dbReference>
<comment type="similarity">
    <text evidence="3">Belongs to the HARBI1 family.</text>
</comment>
<evidence type="ECO:0000313" key="9">
    <source>
        <dbReference type="EMBL" id="AEO36673.1"/>
    </source>
</evidence>
<dbReference type="GO" id="GO:0046872">
    <property type="term" value="F:metal ion binding"/>
    <property type="evidence" value="ECO:0007669"/>
    <property type="project" value="UniProtKB-KW"/>
</dbReference>
<evidence type="ECO:0000256" key="6">
    <source>
        <dbReference type="ARBA" id="ARBA00022801"/>
    </source>
</evidence>
<evidence type="ECO:0000256" key="4">
    <source>
        <dbReference type="ARBA" id="ARBA00022722"/>
    </source>
</evidence>
<organism evidence="9">
    <name type="scientific">Amblyomma maculatum</name>
    <name type="common">Gulf Coast tick</name>
    <dbReference type="NCBI Taxonomy" id="34609"/>
    <lineage>
        <taxon>Eukaryota</taxon>
        <taxon>Metazoa</taxon>
        <taxon>Ecdysozoa</taxon>
        <taxon>Arthropoda</taxon>
        <taxon>Chelicerata</taxon>
        <taxon>Arachnida</taxon>
        <taxon>Acari</taxon>
        <taxon>Parasitiformes</taxon>
        <taxon>Ixodida</taxon>
        <taxon>Ixodoidea</taxon>
        <taxon>Ixodidae</taxon>
        <taxon>Amblyomminae</taxon>
        <taxon>Amblyomma</taxon>
    </lineage>
</organism>
<evidence type="ECO:0000256" key="5">
    <source>
        <dbReference type="ARBA" id="ARBA00022723"/>
    </source>
</evidence>
<proteinExistence type="evidence at transcript level"/>
<comment type="cofactor">
    <cofactor evidence="1">
        <name>a divalent metal cation</name>
        <dbReference type="ChEBI" id="CHEBI:60240"/>
    </cofactor>
</comment>
<reference evidence="9" key="1">
    <citation type="journal article" date="2011" name="PLoS ONE">
        <title>A deep insight into the sialotranscriptome of the gulf coast tick, Amblyomma maculatum.</title>
        <authorList>
            <person name="Karim S."/>
            <person name="Singh P."/>
            <person name="Ribeiro J.M."/>
        </authorList>
    </citation>
    <scope>NUCLEOTIDE SEQUENCE</scope>
    <source>
        <tissue evidence="9">Salivary gland</tissue>
    </source>
</reference>
<evidence type="ECO:0000259" key="8">
    <source>
        <dbReference type="Pfam" id="PF13359"/>
    </source>
</evidence>
<dbReference type="Pfam" id="PF13359">
    <property type="entry name" value="DDE_Tnp_4"/>
    <property type="match status" value="1"/>
</dbReference>
<feature type="domain" description="DDE Tnp4" evidence="8">
    <location>
        <begin position="145"/>
        <end position="309"/>
    </location>
</feature>
<dbReference type="GO" id="GO:0004518">
    <property type="term" value="F:nuclease activity"/>
    <property type="evidence" value="ECO:0007669"/>
    <property type="project" value="UniProtKB-KW"/>
</dbReference>